<reference evidence="2" key="1">
    <citation type="submission" date="2016-11" db="EMBL/GenBank/DDBJ databases">
        <title>Actinomyces gypaetusis sp. nov. isolated from Gypaetus barbatus in Qinghai Tibet Plateau China.</title>
        <authorList>
            <person name="Meng X."/>
        </authorList>
    </citation>
    <scope>NUCLEOTIDE SEQUENCE [LARGE SCALE GENOMIC DNA]</scope>
    <source>
        <strain evidence="2">DSM 15383</strain>
    </source>
</reference>
<dbReference type="STRING" id="156892.BM477_02475"/>
<dbReference type="EMBL" id="MPDM01000002">
    <property type="protein sequence ID" value="OKL50273.1"/>
    <property type="molecule type" value="Genomic_DNA"/>
</dbReference>
<name>A0A1Q5PRW5_9ACTO</name>
<dbReference type="Proteomes" id="UP000186465">
    <property type="component" value="Unassembled WGS sequence"/>
</dbReference>
<dbReference type="Pfam" id="PF04417">
    <property type="entry name" value="DUF501"/>
    <property type="match status" value="1"/>
</dbReference>
<dbReference type="PANTHER" id="PTHR37163:SF1">
    <property type="entry name" value="DUF501 DOMAIN-CONTAINING PROTEIN"/>
    <property type="match status" value="1"/>
</dbReference>
<dbReference type="AlphaFoldDB" id="A0A1Q5PRW5"/>
<accession>A0A1Q5PRW5</accession>
<evidence type="ECO:0000313" key="1">
    <source>
        <dbReference type="EMBL" id="OKL50273.1"/>
    </source>
</evidence>
<organism evidence="1 2">
    <name type="scientific">Boudabousia marimammalium</name>
    <dbReference type="NCBI Taxonomy" id="156892"/>
    <lineage>
        <taxon>Bacteria</taxon>
        <taxon>Bacillati</taxon>
        <taxon>Actinomycetota</taxon>
        <taxon>Actinomycetes</taxon>
        <taxon>Actinomycetales</taxon>
        <taxon>Actinomycetaceae</taxon>
        <taxon>Boudabousia</taxon>
    </lineage>
</organism>
<sequence length="184" mass="19999">MANNFKDTSVPITEATSTDLEILAQQLGRLPRGVVGIAARADNGEPAVVATTPRLEDGTPFPTTFYLSDPGAVKACSTLEAEHTMDVMKQALQDDADLAAQYQKAHEAYLRERNQLGEVPEIENTSAGGMPTRVKCLHALVGHSLAAGPGVNPIGDWAIRLMVERHMWTPPQQFIDYFAEQEAQ</sequence>
<gene>
    <name evidence="1" type="ORF">BM477_02475</name>
</gene>
<proteinExistence type="predicted"/>
<evidence type="ECO:0000313" key="2">
    <source>
        <dbReference type="Proteomes" id="UP000186465"/>
    </source>
</evidence>
<keyword evidence="2" id="KW-1185">Reference proteome</keyword>
<protein>
    <submittedName>
        <fullName evidence="1">Septum formation initiator family protein</fullName>
    </submittedName>
</protein>
<comment type="caution">
    <text evidence="1">The sequence shown here is derived from an EMBL/GenBank/DDBJ whole genome shotgun (WGS) entry which is preliminary data.</text>
</comment>
<dbReference type="PANTHER" id="PTHR37163">
    <property type="entry name" value="CONSERVED PROTEIN"/>
    <property type="match status" value="1"/>
</dbReference>
<dbReference type="InterPro" id="IPR007511">
    <property type="entry name" value="DUF501"/>
</dbReference>